<accession>A0A918UUB5</accession>
<dbReference type="EMBL" id="BMZB01000003">
    <property type="protein sequence ID" value="GGZ35984.1"/>
    <property type="molecule type" value="Genomic_DNA"/>
</dbReference>
<sequence>MTRTEFLTKLKAGLSDLPASAIADIVADYETHFADGAAAGRTEAEVAQALGDPERLARELRTEAGMKRWEDSKTPSSAVTAVFAVIGLGALDILVLLPIVMAIAGTLVGFFFGAVGAFIGGGALFAAGPFMGLPGGAAASLLGGLGLMAASVTVAALTAAVTIWFVNGIVWYARLHYRLLKPALNVQSA</sequence>
<organism evidence="2 3">
    <name type="scientific">Asticcacaulis endophyticus</name>
    <dbReference type="NCBI Taxonomy" id="1395890"/>
    <lineage>
        <taxon>Bacteria</taxon>
        <taxon>Pseudomonadati</taxon>
        <taxon>Pseudomonadota</taxon>
        <taxon>Alphaproteobacteria</taxon>
        <taxon>Caulobacterales</taxon>
        <taxon>Caulobacteraceae</taxon>
        <taxon>Asticcacaulis</taxon>
    </lineage>
</organism>
<reference evidence="2" key="2">
    <citation type="submission" date="2020-09" db="EMBL/GenBank/DDBJ databases">
        <authorList>
            <person name="Sun Q."/>
            <person name="Kim S."/>
        </authorList>
    </citation>
    <scope>NUCLEOTIDE SEQUENCE</scope>
    <source>
        <strain evidence="2">KCTC 32296</strain>
    </source>
</reference>
<gene>
    <name evidence="2" type="ORF">GCM10011273_22770</name>
</gene>
<dbReference type="Pfam" id="PF22564">
    <property type="entry name" value="HAAS"/>
    <property type="match status" value="1"/>
</dbReference>
<dbReference type="Proteomes" id="UP000662572">
    <property type="component" value="Unassembled WGS sequence"/>
</dbReference>
<keyword evidence="1" id="KW-1133">Transmembrane helix</keyword>
<feature type="transmembrane region" description="Helical" evidence="1">
    <location>
        <begin position="78"/>
        <end position="100"/>
    </location>
</feature>
<evidence type="ECO:0000313" key="2">
    <source>
        <dbReference type="EMBL" id="GGZ35984.1"/>
    </source>
</evidence>
<feature type="transmembrane region" description="Helical" evidence="1">
    <location>
        <begin position="107"/>
        <end position="127"/>
    </location>
</feature>
<reference evidence="2" key="1">
    <citation type="journal article" date="2014" name="Int. J. Syst. Evol. Microbiol.">
        <title>Complete genome sequence of Corynebacterium casei LMG S-19264T (=DSM 44701T), isolated from a smear-ripened cheese.</title>
        <authorList>
            <consortium name="US DOE Joint Genome Institute (JGI-PGF)"/>
            <person name="Walter F."/>
            <person name="Albersmeier A."/>
            <person name="Kalinowski J."/>
            <person name="Ruckert C."/>
        </authorList>
    </citation>
    <scope>NUCLEOTIDE SEQUENCE</scope>
    <source>
        <strain evidence="2">KCTC 32296</strain>
    </source>
</reference>
<comment type="caution">
    <text evidence="2">The sequence shown here is derived from an EMBL/GenBank/DDBJ whole genome shotgun (WGS) entry which is preliminary data.</text>
</comment>
<feature type="transmembrane region" description="Helical" evidence="1">
    <location>
        <begin position="147"/>
        <end position="173"/>
    </location>
</feature>
<evidence type="ECO:0000256" key="1">
    <source>
        <dbReference type="SAM" id="Phobius"/>
    </source>
</evidence>
<evidence type="ECO:0000313" key="3">
    <source>
        <dbReference type="Proteomes" id="UP000662572"/>
    </source>
</evidence>
<keyword evidence="1" id="KW-0812">Transmembrane</keyword>
<name>A0A918UUB5_9CAUL</name>
<keyword evidence="1" id="KW-0472">Membrane</keyword>
<keyword evidence="3" id="KW-1185">Reference proteome</keyword>
<dbReference type="RefSeq" id="WP_189486608.1">
    <property type="nucleotide sequence ID" value="NZ_BMZB01000003.1"/>
</dbReference>
<protein>
    <submittedName>
        <fullName evidence="2">Membrane protein</fullName>
    </submittedName>
</protein>
<proteinExistence type="predicted"/>
<dbReference type="AlphaFoldDB" id="A0A918UUB5"/>